<evidence type="ECO:0000313" key="1">
    <source>
        <dbReference type="EMBL" id="VEN53928.1"/>
    </source>
</evidence>
<evidence type="ECO:0000313" key="2">
    <source>
        <dbReference type="Proteomes" id="UP000410492"/>
    </source>
</evidence>
<name>A0A653D170_CALMS</name>
<organism evidence="1 2">
    <name type="scientific">Callosobruchus maculatus</name>
    <name type="common">Southern cowpea weevil</name>
    <name type="synonym">Pulse bruchid</name>
    <dbReference type="NCBI Taxonomy" id="64391"/>
    <lineage>
        <taxon>Eukaryota</taxon>
        <taxon>Metazoa</taxon>
        <taxon>Ecdysozoa</taxon>
        <taxon>Arthropoda</taxon>
        <taxon>Hexapoda</taxon>
        <taxon>Insecta</taxon>
        <taxon>Pterygota</taxon>
        <taxon>Neoptera</taxon>
        <taxon>Endopterygota</taxon>
        <taxon>Coleoptera</taxon>
        <taxon>Polyphaga</taxon>
        <taxon>Cucujiformia</taxon>
        <taxon>Chrysomeloidea</taxon>
        <taxon>Chrysomelidae</taxon>
        <taxon>Bruchinae</taxon>
        <taxon>Bruchini</taxon>
        <taxon>Callosobruchus</taxon>
    </lineage>
</organism>
<dbReference type="OrthoDB" id="6726877at2759"/>
<proteinExistence type="predicted"/>
<protein>
    <submittedName>
        <fullName evidence="1">Uncharacterized protein</fullName>
    </submittedName>
</protein>
<reference evidence="1 2" key="1">
    <citation type="submission" date="2019-01" db="EMBL/GenBank/DDBJ databases">
        <authorList>
            <person name="Sayadi A."/>
        </authorList>
    </citation>
    <scope>NUCLEOTIDE SEQUENCE [LARGE SCALE GENOMIC DNA]</scope>
</reference>
<dbReference type="AlphaFoldDB" id="A0A653D170"/>
<feature type="non-terminal residue" evidence="1">
    <location>
        <position position="107"/>
    </location>
</feature>
<sequence length="107" mass="12009">MDLLSSRLRIVFHVRETKKRLRILECCAEYHSHIVKLALEVNGLHMNITGHMALVWAVSMGCISNQLLSMSKPVGAILYLLGYSMGLSCFIIPGQSLQIEVIIRNTL</sequence>
<gene>
    <name evidence="1" type="ORF">CALMAC_LOCUS13572</name>
</gene>
<keyword evidence="2" id="KW-1185">Reference proteome</keyword>
<dbReference type="Proteomes" id="UP000410492">
    <property type="component" value="Unassembled WGS sequence"/>
</dbReference>
<accession>A0A653D170</accession>
<dbReference type="EMBL" id="CAACVG010009700">
    <property type="protein sequence ID" value="VEN53928.1"/>
    <property type="molecule type" value="Genomic_DNA"/>
</dbReference>